<evidence type="ECO:0000259" key="2">
    <source>
        <dbReference type="PROSITE" id="PS51140"/>
    </source>
</evidence>
<sequence>MDNRKKYDSIKEIFPDLSDDKIEKLINTNKPLDEIVEQILNNDTLTCTLTLDECLYNLNRKKPYTNYLAVPRKPLNYPELFDRNSNIDIKTNPADIRSIAVKKSKKAEEYRQLAAEASSIASRRDLCSYYIILADNLRDEIEKLNYQASLMILKRMIKRMPPNSVDLHGLHVSEAIKFLEDYIEFYKPVTLTIVTGREENSPRIRPAVIKYVKELNNYKIRDIGASILLNKIVK</sequence>
<dbReference type="SUPFAM" id="SSF160443">
    <property type="entry name" value="SMR domain-like"/>
    <property type="match status" value="1"/>
</dbReference>
<dbReference type="Gene3D" id="3.30.1370.110">
    <property type="match status" value="1"/>
</dbReference>
<feature type="domain" description="Smr" evidence="1">
    <location>
        <begin position="165"/>
        <end position="234"/>
    </location>
</feature>
<evidence type="ECO:0000259" key="1">
    <source>
        <dbReference type="PROSITE" id="PS50828"/>
    </source>
</evidence>
<protein>
    <submittedName>
        <fullName evidence="3">NEDD4-binding protein 2</fullName>
    </submittedName>
</protein>
<dbReference type="InterPro" id="IPR003892">
    <property type="entry name" value="CUE"/>
</dbReference>
<proteinExistence type="predicted"/>
<dbReference type="PROSITE" id="PS51140">
    <property type="entry name" value="CUE"/>
    <property type="match status" value="1"/>
</dbReference>
<dbReference type="PROSITE" id="PS50828">
    <property type="entry name" value="SMR"/>
    <property type="match status" value="1"/>
</dbReference>
<dbReference type="InterPro" id="IPR052772">
    <property type="entry name" value="Endo/PolyKinase_Domain-Protein"/>
</dbReference>
<reference evidence="3 4" key="1">
    <citation type="submission" date="2019-01" db="EMBL/GenBank/DDBJ databases">
        <title>Genomes sequencing and comparative genomics of infectious freshwater microsporidia, Cucumispora dikerogammari and Thelohania contejeani.</title>
        <authorList>
            <person name="Cormier A."/>
            <person name="Giraud I."/>
            <person name="Wattier R."/>
            <person name="Teixeira M."/>
            <person name="Grandjean F."/>
            <person name="Rigaud T."/>
            <person name="Cordaux R."/>
        </authorList>
    </citation>
    <scope>NUCLEOTIDE SEQUENCE [LARGE SCALE GENOMIC DNA]</scope>
    <source>
        <strain evidence="3">T1</strain>
        <tissue evidence="3">Spores</tissue>
    </source>
</reference>
<dbReference type="PANTHER" id="PTHR46535">
    <property type="entry name" value="NEDD4-BINDING PROTEIN 2"/>
    <property type="match status" value="1"/>
</dbReference>
<dbReference type="InterPro" id="IPR002625">
    <property type="entry name" value="Smr_dom"/>
</dbReference>
<feature type="domain" description="CUE" evidence="2">
    <location>
        <begin position="2"/>
        <end position="44"/>
    </location>
</feature>
<dbReference type="PANTHER" id="PTHR46535:SF1">
    <property type="entry name" value="NEDD4-BINDING PROTEIN 2"/>
    <property type="match status" value="1"/>
</dbReference>
<dbReference type="Proteomes" id="UP001516464">
    <property type="component" value="Unassembled WGS sequence"/>
</dbReference>
<accession>A0ABQ7I294</accession>
<dbReference type="InterPro" id="IPR036063">
    <property type="entry name" value="Smr_dom_sf"/>
</dbReference>
<dbReference type="EMBL" id="SBIQ01000008">
    <property type="protein sequence ID" value="KAF7684575.1"/>
    <property type="molecule type" value="Genomic_DNA"/>
</dbReference>
<organism evidence="3 4">
    <name type="scientific">Astathelohania contejeani</name>
    <dbReference type="NCBI Taxonomy" id="164912"/>
    <lineage>
        <taxon>Eukaryota</taxon>
        <taxon>Fungi</taxon>
        <taxon>Fungi incertae sedis</taxon>
        <taxon>Microsporidia</taxon>
        <taxon>Astathelohaniidae</taxon>
        <taxon>Astathelohania</taxon>
    </lineage>
</organism>
<comment type="caution">
    <text evidence="3">The sequence shown here is derived from an EMBL/GenBank/DDBJ whole genome shotgun (WGS) entry which is preliminary data.</text>
</comment>
<name>A0ABQ7I294_9MICR</name>
<evidence type="ECO:0000313" key="3">
    <source>
        <dbReference type="EMBL" id="KAF7684575.1"/>
    </source>
</evidence>
<evidence type="ECO:0000313" key="4">
    <source>
        <dbReference type="Proteomes" id="UP001516464"/>
    </source>
</evidence>
<keyword evidence="4" id="KW-1185">Reference proteome</keyword>
<gene>
    <name evidence="3" type="primary">N4BP2</name>
    <name evidence="3" type="ORF">TCON_0230</name>
</gene>